<sequence>MMLVLLLPGLLMVPVALAAGPSLTLLAVFAGPLCFYLFGFGGIR</sequence>
<organism evidence="1 2">
    <name type="scientific">Nannocystis bainbridge</name>
    <dbReference type="NCBI Taxonomy" id="2995303"/>
    <lineage>
        <taxon>Bacteria</taxon>
        <taxon>Pseudomonadati</taxon>
        <taxon>Myxococcota</taxon>
        <taxon>Polyangia</taxon>
        <taxon>Nannocystales</taxon>
        <taxon>Nannocystaceae</taxon>
        <taxon>Nannocystis</taxon>
    </lineage>
</organism>
<keyword evidence="2" id="KW-1185">Reference proteome</keyword>
<dbReference type="Proteomes" id="UP001221686">
    <property type="component" value="Unassembled WGS sequence"/>
</dbReference>
<evidence type="ECO:0000313" key="1">
    <source>
        <dbReference type="EMBL" id="MDC0722842.1"/>
    </source>
</evidence>
<gene>
    <name evidence="1" type="ORF">POL25_38485</name>
</gene>
<proteinExistence type="predicted"/>
<comment type="caution">
    <text evidence="1">The sequence shown here is derived from an EMBL/GenBank/DDBJ whole genome shotgun (WGS) entry which is preliminary data.</text>
</comment>
<reference evidence="1 2" key="1">
    <citation type="submission" date="2022-11" db="EMBL/GenBank/DDBJ databases">
        <title>Minimal conservation of predation-associated metabolite biosynthetic gene clusters underscores biosynthetic potential of Myxococcota including descriptions for ten novel species: Archangium lansinium sp. nov., Myxococcus landrumus sp. nov., Nannocystis bai.</title>
        <authorList>
            <person name="Ahearne A."/>
            <person name="Stevens C."/>
            <person name="Dowd S."/>
        </authorList>
    </citation>
    <scope>NUCLEOTIDE SEQUENCE [LARGE SCALE GENOMIC DNA]</scope>
    <source>
        <strain evidence="1 2">BB15-2</strain>
    </source>
</reference>
<dbReference type="RefSeq" id="WP_272091380.1">
    <property type="nucleotide sequence ID" value="NZ_JAQNDL010000004.1"/>
</dbReference>
<accession>A0ABT5EAH5</accession>
<dbReference type="EMBL" id="JAQNDL010000004">
    <property type="protein sequence ID" value="MDC0722842.1"/>
    <property type="molecule type" value="Genomic_DNA"/>
</dbReference>
<evidence type="ECO:0000313" key="2">
    <source>
        <dbReference type="Proteomes" id="UP001221686"/>
    </source>
</evidence>
<name>A0ABT5EAH5_9BACT</name>
<protein>
    <submittedName>
        <fullName evidence="1">Uncharacterized protein</fullName>
    </submittedName>
</protein>